<comment type="caution">
    <text evidence="1">The sequence shown here is derived from an EMBL/GenBank/DDBJ whole genome shotgun (WGS) entry which is preliminary data.</text>
</comment>
<evidence type="ECO:0000313" key="1">
    <source>
        <dbReference type="EMBL" id="MRW92098.1"/>
    </source>
</evidence>
<proteinExistence type="predicted"/>
<gene>
    <name evidence="1" type="ORF">GJ699_19055</name>
</gene>
<dbReference type="Pfam" id="PF08713">
    <property type="entry name" value="DNA_alkylation"/>
    <property type="match status" value="1"/>
</dbReference>
<accession>A0A6I2L1Q8</accession>
<dbReference type="Proteomes" id="UP000433309">
    <property type="component" value="Unassembled WGS sequence"/>
</dbReference>
<reference evidence="1 2" key="1">
    <citation type="submission" date="2019-11" db="EMBL/GenBank/DDBJ databases">
        <title>Novel species isolated from a subtropical stream in China.</title>
        <authorList>
            <person name="Lu H."/>
        </authorList>
    </citation>
    <scope>NUCLEOTIDE SEQUENCE [LARGE SCALE GENOMIC DNA]</scope>
    <source>
        <strain evidence="1 2">FT80W</strain>
    </source>
</reference>
<dbReference type="AlphaFoldDB" id="A0A6I2L1Q8"/>
<dbReference type="InterPro" id="IPR016024">
    <property type="entry name" value="ARM-type_fold"/>
</dbReference>
<dbReference type="PANTHER" id="PTHR41291">
    <property type="entry name" value="DNA ALKYLATION REPAIR PROTEIN"/>
    <property type="match status" value="1"/>
</dbReference>
<evidence type="ECO:0000313" key="2">
    <source>
        <dbReference type="Proteomes" id="UP000433309"/>
    </source>
</evidence>
<dbReference type="PANTHER" id="PTHR41291:SF1">
    <property type="entry name" value="DNA ALKYLATION REPAIR PROTEIN"/>
    <property type="match status" value="1"/>
</dbReference>
<sequence>MVMTAEEILEKLKLLGQDGYKRTLLNHGVVEPVFGVKIEELKKIQKVVKRNYQLALDLYETGVYDAMYLAGLVADDKAMTKPDLQHWVSHAKSEPISLYTVPWVAAQGLHGWELGLEWIESPQPSVAVSGWATLSGLVALTDDENLDIDALRSLLLRIPALLPQQPRQVSSAMNSFVIAIGSYVSALTQPALDMNEQTELLTKASDAIRKIEQRGGIGKKRKTIKC</sequence>
<dbReference type="EMBL" id="WKJK01000010">
    <property type="protein sequence ID" value="MRW92098.1"/>
    <property type="molecule type" value="Genomic_DNA"/>
</dbReference>
<keyword evidence="2" id="KW-1185">Reference proteome</keyword>
<name>A0A6I2L1Q8_9BURK</name>
<dbReference type="SUPFAM" id="SSF48371">
    <property type="entry name" value="ARM repeat"/>
    <property type="match status" value="1"/>
</dbReference>
<organism evidence="1 2">
    <name type="scientific">Duganella guangzhouensis</name>
    <dbReference type="NCBI Taxonomy" id="2666084"/>
    <lineage>
        <taxon>Bacteria</taxon>
        <taxon>Pseudomonadati</taxon>
        <taxon>Pseudomonadota</taxon>
        <taxon>Betaproteobacteria</taxon>
        <taxon>Burkholderiales</taxon>
        <taxon>Oxalobacteraceae</taxon>
        <taxon>Telluria group</taxon>
        <taxon>Duganella</taxon>
    </lineage>
</organism>
<protein>
    <submittedName>
        <fullName evidence="1">DNA alkylation repair protein</fullName>
    </submittedName>
</protein>
<dbReference type="InterPro" id="IPR014825">
    <property type="entry name" value="DNA_alkylation"/>
</dbReference>